<keyword evidence="10" id="KW-0325">Glycoprotein</keyword>
<dbReference type="Gene3D" id="3.90.550.10">
    <property type="entry name" value="Spore Coat Polysaccharide Biosynthesis Protein SpsA, Chain A"/>
    <property type="match status" value="1"/>
</dbReference>
<evidence type="ECO:0000256" key="1">
    <source>
        <dbReference type="ARBA" id="ARBA00004606"/>
    </source>
</evidence>
<evidence type="ECO:0000256" key="7">
    <source>
        <dbReference type="ARBA" id="ARBA00022968"/>
    </source>
</evidence>
<gene>
    <name evidence="14" type="ORF">MSP1404_LOCUS3656</name>
</gene>
<sequence length="523" mass="56924">MPRFVQGVAVGHEDRGRRARFRLLVSRKRLVGTLALVLLAGLATRYARDRPGQSVLIGHSIDRSTIAYQLSAASPEEIKELVALQRSLGKDAISVDKGDGTGPFTSESTRAGVGAGVGRGGGDSKRRSDGGGGDGLDNRAGAFDRNTPERKRAGGTGAGNGASADAVGDGSCDAVLEDKIRAVEKQAQRWQSMVLQRAQEHADAAAAKACHGDRHVVAPEPEAPAKEKKSSVLPQSINSLIGAAAANFATKGGSAMLHHTVVPGDASVVWQREVLGVCIPYRDRRDQLEVFASHLRTFLHGQGVPFRIYVGEQMAGGSFNRGWALNVAYKFAEPEVDYVVFHDVDMLPLPGVDYRYSSMEGMNARHLSTEISQFGYKIPYNRYCSGVFMSRKEFFRDINGFATTFWGWGGEDDEFCARWAKKKFGGWEAAEAAPGGLHNMFGRPEKGRGRFLSMEAGHKSDRKNPHWKKNDQKLQSFLNSPETVNKADGLSTTGEPTQILKGKVETPLYTVYRSSFPPNLRQP</sequence>
<comment type="similarity">
    <text evidence="3">Belongs to the glycosyltransferase 7 family.</text>
</comment>
<dbReference type="EMBL" id="HBEV01004801">
    <property type="protein sequence ID" value="CAD8582604.1"/>
    <property type="molecule type" value="Transcribed_RNA"/>
</dbReference>
<accession>A0A7S0KIP4</accession>
<comment type="subcellular location">
    <subcellularLocation>
        <location evidence="1">Membrane</location>
        <topology evidence="1">Single-pass type II membrane protein</topology>
    </subcellularLocation>
</comment>
<name>A0A7S0KIP4_MICPS</name>
<dbReference type="AlphaFoldDB" id="A0A7S0KIP4"/>
<dbReference type="GO" id="GO:0005794">
    <property type="term" value="C:Golgi apparatus"/>
    <property type="evidence" value="ECO:0007669"/>
    <property type="project" value="TreeGrafter"/>
</dbReference>
<evidence type="ECO:0000256" key="3">
    <source>
        <dbReference type="ARBA" id="ARBA00005735"/>
    </source>
</evidence>
<comment type="pathway">
    <text evidence="2">Protein modification; protein glycosylation.</text>
</comment>
<keyword evidence="5" id="KW-0808">Transferase</keyword>
<dbReference type="InterPro" id="IPR029044">
    <property type="entry name" value="Nucleotide-diphossugar_trans"/>
</dbReference>
<evidence type="ECO:0000256" key="9">
    <source>
        <dbReference type="ARBA" id="ARBA00023136"/>
    </source>
</evidence>
<protein>
    <recommendedName>
        <fullName evidence="15">Glycosyltransferase family 7 protein</fullName>
    </recommendedName>
</protein>
<feature type="region of interest" description="Disordered" evidence="11">
    <location>
        <begin position="94"/>
        <end position="168"/>
    </location>
</feature>
<dbReference type="InterPro" id="IPR027791">
    <property type="entry name" value="Galactosyl_T_C"/>
</dbReference>
<evidence type="ECO:0000259" key="13">
    <source>
        <dbReference type="Pfam" id="PF13733"/>
    </source>
</evidence>
<evidence type="ECO:0000313" key="14">
    <source>
        <dbReference type="EMBL" id="CAD8582604.1"/>
    </source>
</evidence>
<dbReference type="GO" id="GO:0016020">
    <property type="term" value="C:membrane"/>
    <property type="evidence" value="ECO:0007669"/>
    <property type="project" value="UniProtKB-SubCell"/>
</dbReference>
<dbReference type="Pfam" id="PF02709">
    <property type="entry name" value="Glyco_transf_7C"/>
    <property type="match status" value="1"/>
</dbReference>
<dbReference type="SUPFAM" id="SSF53448">
    <property type="entry name" value="Nucleotide-diphospho-sugar transferases"/>
    <property type="match status" value="1"/>
</dbReference>
<keyword evidence="9" id="KW-0472">Membrane</keyword>
<feature type="domain" description="Galactosyltransferase N-terminal" evidence="13">
    <location>
        <begin position="272"/>
        <end position="349"/>
    </location>
</feature>
<keyword evidence="8" id="KW-1133">Transmembrane helix</keyword>
<keyword evidence="6" id="KW-0812">Transmembrane</keyword>
<dbReference type="Pfam" id="PF13733">
    <property type="entry name" value="Glyco_transf_7N"/>
    <property type="match status" value="1"/>
</dbReference>
<dbReference type="InterPro" id="IPR003859">
    <property type="entry name" value="Galactosyl_T"/>
</dbReference>
<evidence type="ECO:0000259" key="12">
    <source>
        <dbReference type="Pfam" id="PF02709"/>
    </source>
</evidence>
<evidence type="ECO:0000256" key="10">
    <source>
        <dbReference type="ARBA" id="ARBA00023180"/>
    </source>
</evidence>
<evidence type="ECO:0000256" key="11">
    <source>
        <dbReference type="SAM" id="MobiDB-lite"/>
    </source>
</evidence>
<keyword evidence="4" id="KW-0328">Glycosyltransferase</keyword>
<proteinExistence type="inferred from homology"/>
<dbReference type="InterPro" id="IPR027995">
    <property type="entry name" value="Galactosyl_T_N"/>
</dbReference>
<evidence type="ECO:0000256" key="4">
    <source>
        <dbReference type="ARBA" id="ARBA00022676"/>
    </source>
</evidence>
<evidence type="ECO:0000256" key="6">
    <source>
        <dbReference type="ARBA" id="ARBA00022692"/>
    </source>
</evidence>
<dbReference type="PRINTS" id="PR02050">
    <property type="entry name" value="B14GALTRFASE"/>
</dbReference>
<dbReference type="PANTHER" id="PTHR19300:SF57">
    <property type="entry name" value="BETA-1,4-N-ACETYLGALACTOSAMINYLTRANSFERASE"/>
    <property type="match status" value="1"/>
</dbReference>
<dbReference type="GO" id="GO:0005975">
    <property type="term" value="P:carbohydrate metabolic process"/>
    <property type="evidence" value="ECO:0007669"/>
    <property type="project" value="InterPro"/>
</dbReference>
<evidence type="ECO:0008006" key="15">
    <source>
        <dbReference type="Google" id="ProtNLM"/>
    </source>
</evidence>
<reference evidence="14" key="1">
    <citation type="submission" date="2021-01" db="EMBL/GenBank/DDBJ databases">
        <authorList>
            <person name="Corre E."/>
            <person name="Pelletier E."/>
            <person name="Niang G."/>
            <person name="Scheremetjew M."/>
            <person name="Finn R."/>
            <person name="Kale V."/>
            <person name="Holt S."/>
            <person name="Cochrane G."/>
            <person name="Meng A."/>
            <person name="Brown T."/>
            <person name="Cohen L."/>
        </authorList>
    </citation>
    <scope>NUCLEOTIDE SEQUENCE</scope>
    <source>
        <strain evidence="14">CCMP494</strain>
    </source>
</reference>
<dbReference type="GO" id="GO:0008378">
    <property type="term" value="F:galactosyltransferase activity"/>
    <property type="evidence" value="ECO:0007669"/>
    <property type="project" value="TreeGrafter"/>
</dbReference>
<feature type="domain" description="Galactosyltransferase C-terminal" evidence="12">
    <location>
        <begin position="365"/>
        <end position="425"/>
    </location>
</feature>
<evidence type="ECO:0000256" key="2">
    <source>
        <dbReference type="ARBA" id="ARBA00004922"/>
    </source>
</evidence>
<dbReference type="PANTHER" id="PTHR19300">
    <property type="entry name" value="BETA-1,4-GALACTOSYLTRANSFERASE"/>
    <property type="match status" value="1"/>
</dbReference>
<keyword evidence="7" id="KW-0735">Signal-anchor</keyword>
<dbReference type="UniPathway" id="UPA00378"/>
<organism evidence="14">
    <name type="scientific">Micromonas pusilla</name>
    <name type="common">Picoplanktonic green alga</name>
    <name type="synonym">Chromulina pusilla</name>
    <dbReference type="NCBI Taxonomy" id="38833"/>
    <lineage>
        <taxon>Eukaryota</taxon>
        <taxon>Viridiplantae</taxon>
        <taxon>Chlorophyta</taxon>
        <taxon>Mamiellophyceae</taxon>
        <taxon>Mamiellales</taxon>
        <taxon>Mamiellaceae</taxon>
        <taxon>Micromonas</taxon>
    </lineage>
</organism>
<evidence type="ECO:0000256" key="5">
    <source>
        <dbReference type="ARBA" id="ARBA00022679"/>
    </source>
</evidence>
<evidence type="ECO:0000256" key="8">
    <source>
        <dbReference type="ARBA" id="ARBA00022989"/>
    </source>
</evidence>